<gene>
    <name evidence="1" type="ORF">AV530_006098</name>
</gene>
<name>A0A1V4J866_PATFA</name>
<accession>A0A1V4J866</accession>
<evidence type="ECO:0000313" key="2">
    <source>
        <dbReference type="Proteomes" id="UP000190648"/>
    </source>
</evidence>
<comment type="caution">
    <text evidence="1">The sequence shown here is derived from an EMBL/GenBank/DDBJ whole genome shotgun (WGS) entry which is preliminary data.</text>
</comment>
<organism evidence="1 2">
    <name type="scientific">Patagioenas fasciata monilis</name>
    <dbReference type="NCBI Taxonomy" id="372326"/>
    <lineage>
        <taxon>Eukaryota</taxon>
        <taxon>Metazoa</taxon>
        <taxon>Chordata</taxon>
        <taxon>Craniata</taxon>
        <taxon>Vertebrata</taxon>
        <taxon>Euteleostomi</taxon>
        <taxon>Archelosauria</taxon>
        <taxon>Archosauria</taxon>
        <taxon>Dinosauria</taxon>
        <taxon>Saurischia</taxon>
        <taxon>Theropoda</taxon>
        <taxon>Coelurosauria</taxon>
        <taxon>Aves</taxon>
        <taxon>Neognathae</taxon>
        <taxon>Neoaves</taxon>
        <taxon>Columbimorphae</taxon>
        <taxon>Columbiformes</taxon>
        <taxon>Columbidae</taxon>
        <taxon>Patagioenas</taxon>
    </lineage>
</organism>
<protein>
    <submittedName>
        <fullName evidence="1">Uncharacterized protein</fullName>
    </submittedName>
</protein>
<dbReference type="AlphaFoldDB" id="A0A1V4J866"/>
<reference evidence="1 2" key="1">
    <citation type="submission" date="2016-02" db="EMBL/GenBank/DDBJ databases">
        <title>Band-tailed pigeon sequencing and assembly.</title>
        <authorList>
            <person name="Soares A.E."/>
            <person name="Novak B.J."/>
            <person name="Rice E.S."/>
            <person name="O'Connell B."/>
            <person name="Chang D."/>
            <person name="Weber S."/>
            <person name="Shapiro B."/>
        </authorList>
    </citation>
    <scope>NUCLEOTIDE SEQUENCE [LARGE SCALE GENOMIC DNA]</scope>
    <source>
        <strain evidence="1">BTP2013</strain>
        <tissue evidence="1">Blood</tissue>
    </source>
</reference>
<dbReference type="EMBL" id="LSYS01008581">
    <property type="protein sequence ID" value="OPJ68463.1"/>
    <property type="molecule type" value="Genomic_DNA"/>
</dbReference>
<keyword evidence="2" id="KW-1185">Reference proteome</keyword>
<proteinExistence type="predicted"/>
<evidence type="ECO:0000313" key="1">
    <source>
        <dbReference type="EMBL" id="OPJ68463.1"/>
    </source>
</evidence>
<sequence>MLIIRKGLRLIITEGCTFVKLCPKNGLYTQETPGGQGASSLSGHSVPGRTLRQAELLCQAAFASAMPAQRGSQAKLQ</sequence>
<dbReference type="Proteomes" id="UP000190648">
    <property type="component" value="Unassembled WGS sequence"/>
</dbReference>